<organism evidence="1 2">
    <name type="scientific">Prauserella muralis</name>
    <dbReference type="NCBI Taxonomy" id="588067"/>
    <lineage>
        <taxon>Bacteria</taxon>
        <taxon>Bacillati</taxon>
        <taxon>Actinomycetota</taxon>
        <taxon>Actinomycetes</taxon>
        <taxon>Pseudonocardiales</taxon>
        <taxon>Pseudonocardiaceae</taxon>
        <taxon>Prauserella</taxon>
    </lineage>
</organism>
<dbReference type="OrthoDB" id="104711at2"/>
<evidence type="ECO:0000313" key="2">
    <source>
        <dbReference type="Proteomes" id="UP000249915"/>
    </source>
</evidence>
<dbReference type="EMBL" id="MASW01000006">
    <property type="protein sequence ID" value="PXY21246.1"/>
    <property type="molecule type" value="Genomic_DNA"/>
</dbReference>
<dbReference type="InterPro" id="IPR005804">
    <property type="entry name" value="FA_desaturase_dom"/>
</dbReference>
<reference evidence="1 2" key="1">
    <citation type="submission" date="2016-07" db="EMBL/GenBank/DDBJ databases">
        <title>Draft genome sequence of Prauserella muralis DSM 45305, isolated from a mould-covered wall in an indoor environment.</title>
        <authorList>
            <person name="Ruckert C."/>
            <person name="Albersmeier A."/>
            <person name="Jiang C.-L."/>
            <person name="Jiang Y."/>
            <person name="Kalinowski J."/>
            <person name="Schneider O."/>
            <person name="Winkler A."/>
            <person name="Zotchev S.B."/>
        </authorList>
    </citation>
    <scope>NUCLEOTIDE SEQUENCE [LARGE SCALE GENOMIC DNA]</scope>
    <source>
        <strain evidence="1 2">DSM 45305</strain>
    </source>
</reference>
<dbReference type="Pfam" id="PF00487">
    <property type="entry name" value="FA_desaturase"/>
    <property type="match status" value="1"/>
</dbReference>
<dbReference type="PANTHER" id="PTHR19353:SF19">
    <property type="entry name" value="DELTA(5) FATTY ACID DESATURASE C-RELATED"/>
    <property type="match status" value="1"/>
</dbReference>
<gene>
    <name evidence="1" type="ORF">BAY60_27720</name>
</gene>
<sequence length="345" mass="38377">MSGSAATATTTTGGEYAALLGEVRAAGLLRRRYGYYAWKIAGNLAVLAGAWVAFAFLGDSWWQLMIAAVLAVVFAQLAFIGHDAGHKQIFRTRRPNDILGTVHGGLVGMSYRWWISGHNRHHANPNHEDHDPDLDIPALAFTSRQARIKSGFLRWMAKHQAVLFFPLLTLEGLNLHVSGIRAIWRGETKARRLEGALLTAHVVVYLAAVFLVLSPGLAVLFVVIHQALWGVYMGCSFAPNHKGMPTMTGQPLDFLRRQVLTSRNVRGGRLTDFALGGLNYQIEHHLFPNMPRPHLRHAQPIVRRFCAEHGISYSQTSLVRSYRHVLEHLHEMGAPLRAADRARTA</sequence>
<proteinExistence type="predicted"/>
<dbReference type="GO" id="GO:0008610">
    <property type="term" value="P:lipid biosynthetic process"/>
    <property type="evidence" value="ECO:0007669"/>
    <property type="project" value="UniProtKB-ARBA"/>
</dbReference>
<dbReference type="RefSeq" id="WP_112284486.1">
    <property type="nucleotide sequence ID" value="NZ_MASW01000006.1"/>
</dbReference>
<evidence type="ECO:0000313" key="1">
    <source>
        <dbReference type="EMBL" id="PXY21246.1"/>
    </source>
</evidence>
<dbReference type="CDD" id="cd03506">
    <property type="entry name" value="Delta6-FADS-like"/>
    <property type="match status" value="1"/>
</dbReference>
<keyword evidence="2" id="KW-1185">Reference proteome</keyword>
<dbReference type="GO" id="GO:0016717">
    <property type="term" value="F:oxidoreductase activity, acting on paired donors, with oxidation of a pair of donors resulting in the reduction of molecular oxygen to two molecules of water"/>
    <property type="evidence" value="ECO:0007669"/>
    <property type="project" value="TreeGrafter"/>
</dbReference>
<name>A0A2V4AQ42_9PSEU</name>
<protein>
    <submittedName>
        <fullName evidence="1">Delta fatty acid desaturase</fullName>
    </submittedName>
</protein>
<dbReference type="PANTHER" id="PTHR19353">
    <property type="entry name" value="FATTY ACID DESATURASE 2"/>
    <property type="match status" value="1"/>
</dbReference>
<comment type="caution">
    <text evidence="1">The sequence shown here is derived from an EMBL/GenBank/DDBJ whole genome shotgun (WGS) entry which is preliminary data.</text>
</comment>
<dbReference type="AlphaFoldDB" id="A0A2V4AQ42"/>
<dbReference type="GO" id="GO:0016020">
    <property type="term" value="C:membrane"/>
    <property type="evidence" value="ECO:0007669"/>
    <property type="project" value="TreeGrafter"/>
</dbReference>
<accession>A0A2V4AQ42</accession>
<dbReference type="InterPro" id="IPR012171">
    <property type="entry name" value="Fatty_acid_desaturase"/>
</dbReference>
<dbReference type="Proteomes" id="UP000249915">
    <property type="component" value="Unassembled WGS sequence"/>
</dbReference>
<dbReference type="PIRSF" id="PIRSF015921">
    <property type="entry name" value="FA_sphinglp_des"/>
    <property type="match status" value="1"/>
</dbReference>